<keyword evidence="14 18" id="KW-1133">Transmembrane helix</keyword>
<evidence type="ECO:0000256" key="7">
    <source>
        <dbReference type="ARBA" id="ARBA00022723"/>
    </source>
</evidence>
<keyword evidence="10" id="KW-0187">Copper transport</keyword>
<feature type="transmembrane region" description="Helical" evidence="18">
    <location>
        <begin position="238"/>
        <end position="257"/>
    </location>
</feature>
<feature type="domain" description="HMA" evidence="19">
    <location>
        <begin position="80"/>
        <end position="146"/>
    </location>
</feature>
<keyword evidence="21" id="KW-1185">Reference proteome</keyword>
<keyword evidence="16" id="KW-0406">Ion transport</keyword>
<keyword evidence="13" id="KW-1278">Translocase</keyword>
<dbReference type="GO" id="GO:0140581">
    <property type="term" value="F:P-type monovalent copper transporter activity"/>
    <property type="evidence" value="ECO:0007669"/>
    <property type="project" value="UniProtKB-EC"/>
</dbReference>
<keyword evidence="7 18" id="KW-0479">Metal-binding</keyword>
<dbReference type="Gene3D" id="3.30.70.100">
    <property type="match status" value="2"/>
</dbReference>
<dbReference type="SFLD" id="SFLDG00002">
    <property type="entry name" value="C1.7:_P-type_atpase_like"/>
    <property type="match status" value="1"/>
</dbReference>
<dbReference type="PROSITE" id="PS01047">
    <property type="entry name" value="HMA_1"/>
    <property type="match status" value="2"/>
</dbReference>
<dbReference type="InterPro" id="IPR001757">
    <property type="entry name" value="P_typ_ATPase"/>
</dbReference>
<evidence type="ECO:0000256" key="4">
    <source>
        <dbReference type="ARBA" id="ARBA00022448"/>
    </source>
</evidence>
<dbReference type="PANTHER" id="PTHR43520">
    <property type="entry name" value="ATP7, ISOFORM B"/>
    <property type="match status" value="1"/>
</dbReference>
<keyword evidence="17 18" id="KW-0472">Membrane</keyword>
<dbReference type="SUPFAM" id="SSF56784">
    <property type="entry name" value="HAD-like"/>
    <property type="match status" value="1"/>
</dbReference>
<evidence type="ECO:0000256" key="10">
    <source>
        <dbReference type="ARBA" id="ARBA00022796"/>
    </source>
</evidence>
<accession>A0A1H8AYK4</accession>
<dbReference type="EC" id="7.2.2.8" evidence="3"/>
<dbReference type="SUPFAM" id="SSF55008">
    <property type="entry name" value="HMA, heavy metal-associated domain"/>
    <property type="match status" value="2"/>
</dbReference>
<dbReference type="InterPro" id="IPR044492">
    <property type="entry name" value="P_typ_ATPase_HD_dom"/>
</dbReference>
<feature type="transmembrane region" description="Helical" evidence="18">
    <location>
        <begin position="170"/>
        <end position="191"/>
    </location>
</feature>
<evidence type="ECO:0000256" key="13">
    <source>
        <dbReference type="ARBA" id="ARBA00022967"/>
    </source>
</evidence>
<evidence type="ECO:0000256" key="1">
    <source>
        <dbReference type="ARBA" id="ARBA00004651"/>
    </source>
</evidence>
<dbReference type="NCBIfam" id="TIGR01494">
    <property type="entry name" value="ATPase_P-type"/>
    <property type="match status" value="1"/>
</dbReference>
<feature type="transmembrane region" description="Helical" evidence="18">
    <location>
        <begin position="766"/>
        <end position="784"/>
    </location>
</feature>
<feature type="transmembrane region" description="Helical" evidence="18">
    <location>
        <begin position="450"/>
        <end position="472"/>
    </location>
</feature>
<protein>
    <recommendedName>
        <fullName evidence="3">P-type Cu(+) transporter</fullName>
        <ecNumber evidence="3">7.2.2.8</ecNumber>
    </recommendedName>
</protein>
<dbReference type="AlphaFoldDB" id="A0A1H8AYK4"/>
<feature type="transmembrane region" description="Helical" evidence="18">
    <location>
        <begin position="269"/>
        <end position="288"/>
    </location>
</feature>
<evidence type="ECO:0000313" key="21">
    <source>
        <dbReference type="Proteomes" id="UP000198744"/>
    </source>
</evidence>
<dbReference type="InterPro" id="IPR023299">
    <property type="entry name" value="ATPase_P-typ_cyto_dom_N"/>
</dbReference>
<dbReference type="Pfam" id="PF00122">
    <property type="entry name" value="E1-E2_ATPase"/>
    <property type="match status" value="1"/>
</dbReference>
<dbReference type="PROSITE" id="PS00154">
    <property type="entry name" value="ATPASE_E1_E2"/>
    <property type="match status" value="1"/>
</dbReference>
<keyword evidence="8" id="KW-0677">Repeat</keyword>
<dbReference type="PRINTS" id="PR00942">
    <property type="entry name" value="CUATPASEI"/>
</dbReference>
<dbReference type="RefSeq" id="WP_093884814.1">
    <property type="nucleotide sequence ID" value="NZ_FOBS01000043.1"/>
</dbReference>
<dbReference type="InterPro" id="IPR008250">
    <property type="entry name" value="ATPase_P-typ_transduc_dom_A_sf"/>
</dbReference>
<dbReference type="InterPro" id="IPR036163">
    <property type="entry name" value="HMA_dom_sf"/>
</dbReference>
<dbReference type="FunFam" id="3.30.70.100:FF:000005">
    <property type="entry name" value="Copper-exporting P-type ATPase A"/>
    <property type="match status" value="2"/>
</dbReference>
<dbReference type="Gene3D" id="3.40.1110.10">
    <property type="entry name" value="Calcium-transporting ATPase, cytoplasmic domain N"/>
    <property type="match status" value="1"/>
</dbReference>
<dbReference type="FunFam" id="2.70.150.10:FF:000020">
    <property type="entry name" value="Copper-exporting P-type ATPase A"/>
    <property type="match status" value="1"/>
</dbReference>
<keyword evidence="11 18" id="KW-0067">ATP-binding</keyword>
<evidence type="ECO:0000256" key="18">
    <source>
        <dbReference type="RuleBase" id="RU362081"/>
    </source>
</evidence>
<dbReference type="Gene3D" id="3.40.50.1000">
    <property type="entry name" value="HAD superfamily/HAD-like"/>
    <property type="match status" value="1"/>
</dbReference>
<dbReference type="InterPro" id="IPR036412">
    <property type="entry name" value="HAD-like_sf"/>
</dbReference>
<evidence type="ECO:0000256" key="16">
    <source>
        <dbReference type="ARBA" id="ARBA00023065"/>
    </source>
</evidence>
<dbReference type="InterPro" id="IPR018303">
    <property type="entry name" value="ATPase_P-typ_P_site"/>
</dbReference>
<dbReference type="InterPro" id="IPR023298">
    <property type="entry name" value="ATPase_P-typ_TM_dom_sf"/>
</dbReference>
<dbReference type="InterPro" id="IPR023214">
    <property type="entry name" value="HAD_sf"/>
</dbReference>
<dbReference type="NCBIfam" id="TIGR01511">
    <property type="entry name" value="ATPase-IB1_Cu"/>
    <property type="match status" value="1"/>
</dbReference>
<reference evidence="20 21" key="1">
    <citation type="submission" date="2016-10" db="EMBL/GenBank/DDBJ databases">
        <authorList>
            <person name="de Groot N.N."/>
        </authorList>
    </citation>
    <scope>NUCLEOTIDE SEQUENCE [LARGE SCALE GENOMIC DNA]</scope>
    <source>
        <strain evidence="20 21">DSM 8423</strain>
    </source>
</reference>
<dbReference type="SFLD" id="SFLDS00003">
    <property type="entry name" value="Haloacid_Dehalogenase"/>
    <property type="match status" value="1"/>
</dbReference>
<sequence length="822" mass="87193">MSDKAILHISGMSCASCVRRVEQGLREMKGVEHAAVNFALEQAAVDFDPASVSTEELGKRVQELGYDVVKIDLPGPGGMEKTTISVGGMTCAACVRRVENALKKVDGVKDVAVNLATARATVLHDPAWSGVAGLKEAVTDQGYDFLGVLDEFQEDPIAAARIREIKDLKLRFSVGAVLSIIIFMGSMQHWFPFLHAIPPQPLQMVLFVLTAPVVFWVGSRFFVGALKAARQKTSDMNTLVAIGALSAYLYSTLATFFPRFFAEAGLLPHVYYDGAAMIVTLILLGRLLEAGAKGRTSQAIKRLMGLKPKTARAIRDNEEIDIPVEEILKGDLLLVRPGEKIPTDGIVRSGSSAVDESMLTGESVPVNKEPGAEVFGATLNRSGSFTFEATKIGAETALSQIIRLVEEAQGSKAPIQRLADRVAAVFVPAVMGIALLTFVVWYFFVPEPVFSRALLNFVSVLVIACPCALGLATPTAVMVGTGLGAEHGILIKGGESLEKAYRLTTVVFDKTGTLTRGEPEVTDIEPAEGIAPEKVLSTALSLEALSEHPLAQAIVNRGKAGGLVPLPAEKFEALSGLGTRAVIEGKSCLLGNLRLMIQEGMALSGMDRQASERAAQGKTCVLVAEEGRVIGLIALSDVPRESAKAAVAELKAAGLRVAMITGDNVSTGQAIGRQLGIDEVLAEVLPGDKAQEIRRLQQEGQIVAMVGDGINDAPALTSADIGIAIGAGTDVAIEASDITLMTGDLQAVPRAIRLSFETMKVIRQNLFWAFIYNIIGIPIAAGVLYPFSGILLNPEFAAAAMALSSVSVVSNSLRLRYTGLKP</sequence>
<dbReference type="CDD" id="cd00371">
    <property type="entry name" value="HMA"/>
    <property type="match status" value="2"/>
</dbReference>
<evidence type="ECO:0000256" key="12">
    <source>
        <dbReference type="ARBA" id="ARBA00022842"/>
    </source>
</evidence>
<evidence type="ECO:0000256" key="3">
    <source>
        <dbReference type="ARBA" id="ARBA00012517"/>
    </source>
</evidence>
<comment type="subcellular location">
    <subcellularLocation>
        <location evidence="1">Cell membrane</location>
        <topology evidence="1">Multi-pass membrane protein</topology>
    </subcellularLocation>
</comment>
<keyword evidence="9 18" id="KW-0547">Nucleotide-binding</keyword>
<evidence type="ECO:0000256" key="8">
    <source>
        <dbReference type="ARBA" id="ARBA00022737"/>
    </source>
</evidence>
<feature type="domain" description="HMA" evidence="19">
    <location>
        <begin position="3"/>
        <end position="69"/>
    </location>
</feature>
<dbReference type="Proteomes" id="UP000198744">
    <property type="component" value="Unassembled WGS sequence"/>
</dbReference>
<gene>
    <name evidence="20" type="ORF">SAMN04489760_1439</name>
</gene>
<dbReference type="SFLD" id="SFLDF00027">
    <property type="entry name" value="p-type_atpase"/>
    <property type="match status" value="1"/>
</dbReference>
<dbReference type="InterPro" id="IPR059000">
    <property type="entry name" value="ATPase_P-type_domA"/>
</dbReference>
<dbReference type="GO" id="GO:0043682">
    <property type="term" value="F:P-type divalent copper transporter activity"/>
    <property type="evidence" value="ECO:0007669"/>
    <property type="project" value="TreeGrafter"/>
</dbReference>
<dbReference type="InterPro" id="IPR006122">
    <property type="entry name" value="HMA_Cu_ion-bd"/>
</dbReference>
<dbReference type="SUPFAM" id="SSF81665">
    <property type="entry name" value="Calcium ATPase, transmembrane domain M"/>
    <property type="match status" value="1"/>
</dbReference>
<evidence type="ECO:0000256" key="6">
    <source>
        <dbReference type="ARBA" id="ARBA00022692"/>
    </source>
</evidence>
<dbReference type="InterPro" id="IPR006121">
    <property type="entry name" value="HMA_dom"/>
</dbReference>
<name>A0A1H8AYK4_9BACT</name>
<keyword evidence="12" id="KW-0460">Magnesium</keyword>
<dbReference type="NCBIfam" id="TIGR01525">
    <property type="entry name" value="ATPase-IB_hvy"/>
    <property type="match status" value="1"/>
</dbReference>
<feature type="transmembrane region" description="Helical" evidence="18">
    <location>
        <begin position="203"/>
        <end position="226"/>
    </location>
</feature>
<dbReference type="CDD" id="cd02094">
    <property type="entry name" value="P-type_ATPase_Cu-like"/>
    <property type="match status" value="1"/>
</dbReference>
<evidence type="ECO:0000256" key="5">
    <source>
        <dbReference type="ARBA" id="ARBA00022475"/>
    </source>
</evidence>
<dbReference type="GO" id="GO:0005524">
    <property type="term" value="F:ATP binding"/>
    <property type="evidence" value="ECO:0007669"/>
    <property type="project" value="UniProtKB-UniRule"/>
</dbReference>
<evidence type="ECO:0000256" key="9">
    <source>
        <dbReference type="ARBA" id="ARBA00022741"/>
    </source>
</evidence>
<keyword evidence="15" id="KW-0186">Copper</keyword>
<dbReference type="GO" id="GO:0005886">
    <property type="term" value="C:plasma membrane"/>
    <property type="evidence" value="ECO:0007669"/>
    <property type="project" value="UniProtKB-SubCell"/>
</dbReference>
<dbReference type="GO" id="GO:0060003">
    <property type="term" value="P:copper ion export"/>
    <property type="evidence" value="ECO:0007669"/>
    <property type="project" value="UniProtKB-ARBA"/>
</dbReference>
<dbReference type="InterPro" id="IPR017969">
    <property type="entry name" value="Heavy-metal-associated_CS"/>
</dbReference>
<dbReference type="Pfam" id="PF00403">
    <property type="entry name" value="HMA"/>
    <property type="match status" value="2"/>
</dbReference>
<evidence type="ECO:0000256" key="17">
    <source>
        <dbReference type="ARBA" id="ARBA00023136"/>
    </source>
</evidence>
<organism evidence="20 21">
    <name type="scientific">Syntrophus gentianae</name>
    <dbReference type="NCBI Taxonomy" id="43775"/>
    <lineage>
        <taxon>Bacteria</taxon>
        <taxon>Pseudomonadati</taxon>
        <taxon>Thermodesulfobacteriota</taxon>
        <taxon>Syntrophia</taxon>
        <taxon>Syntrophales</taxon>
        <taxon>Syntrophaceae</taxon>
        <taxon>Syntrophus</taxon>
    </lineage>
</organism>
<dbReference type="PROSITE" id="PS50846">
    <property type="entry name" value="HMA_2"/>
    <property type="match status" value="2"/>
</dbReference>
<dbReference type="STRING" id="43775.SAMN04489760_1439"/>
<feature type="transmembrane region" description="Helical" evidence="18">
    <location>
        <begin position="422"/>
        <end position="444"/>
    </location>
</feature>
<dbReference type="PRINTS" id="PR00119">
    <property type="entry name" value="CATATPASE"/>
</dbReference>
<dbReference type="SUPFAM" id="SSF81653">
    <property type="entry name" value="Calcium ATPase, transduction domain A"/>
    <property type="match status" value="1"/>
</dbReference>
<dbReference type="GO" id="GO:0055070">
    <property type="term" value="P:copper ion homeostasis"/>
    <property type="evidence" value="ECO:0007669"/>
    <property type="project" value="TreeGrafter"/>
</dbReference>
<dbReference type="NCBIfam" id="TIGR00003">
    <property type="entry name" value="copper ion binding protein"/>
    <property type="match status" value="2"/>
</dbReference>
<dbReference type="Pfam" id="PF00702">
    <property type="entry name" value="Hydrolase"/>
    <property type="match status" value="1"/>
</dbReference>
<keyword evidence="4" id="KW-0813">Transport</keyword>
<evidence type="ECO:0000259" key="19">
    <source>
        <dbReference type="PROSITE" id="PS50846"/>
    </source>
</evidence>
<evidence type="ECO:0000256" key="14">
    <source>
        <dbReference type="ARBA" id="ARBA00022989"/>
    </source>
</evidence>
<evidence type="ECO:0000256" key="11">
    <source>
        <dbReference type="ARBA" id="ARBA00022840"/>
    </source>
</evidence>
<comment type="similarity">
    <text evidence="2 18">Belongs to the cation transport ATPase (P-type) (TC 3.A.3) family. Type IB subfamily.</text>
</comment>
<evidence type="ECO:0000313" key="20">
    <source>
        <dbReference type="EMBL" id="SEM75820.1"/>
    </source>
</evidence>
<dbReference type="OrthoDB" id="9763278at2"/>
<keyword evidence="5 18" id="KW-1003">Cell membrane</keyword>
<keyword evidence="6 18" id="KW-0812">Transmembrane</keyword>
<proteinExistence type="inferred from homology"/>
<dbReference type="EMBL" id="FOBS01000043">
    <property type="protein sequence ID" value="SEM75820.1"/>
    <property type="molecule type" value="Genomic_DNA"/>
</dbReference>
<dbReference type="GO" id="GO:0005507">
    <property type="term" value="F:copper ion binding"/>
    <property type="evidence" value="ECO:0007669"/>
    <property type="project" value="InterPro"/>
</dbReference>
<dbReference type="GO" id="GO:0016887">
    <property type="term" value="F:ATP hydrolysis activity"/>
    <property type="evidence" value="ECO:0007669"/>
    <property type="project" value="InterPro"/>
</dbReference>
<dbReference type="PANTHER" id="PTHR43520:SF8">
    <property type="entry name" value="P-TYPE CU(+) TRANSPORTER"/>
    <property type="match status" value="1"/>
</dbReference>
<dbReference type="InterPro" id="IPR027256">
    <property type="entry name" value="P-typ_ATPase_IB"/>
</dbReference>
<evidence type="ECO:0000256" key="2">
    <source>
        <dbReference type="ARBA" id="ARBA00006024"/>
    </source>
</evidence>
<dbReference type="Gene3D" id="2.70.150.10">
    <property type="entry name" value="Calcium-transporting ATPase, cytoplasmic transduction domain A"/>
    <property type="match status" value="1"/>
</dbReference>
<evidence type="ECO:0000256" key="15">
    <source>
        <dbReference type="ARBA" id="ARBA00023008"/>
    </source>
</evidence>